<organism evidence="1 2">
    <name type="scientific">Austropuccinia psidii MF-1</name>
    <dbReference type="NCBI Taxonomy" id="1389203"/>
    <lineage>
        <taxon>Eukaryota</taxon>
        <taxon>Fungi</taxon>
        <taxon>Dikarya</taxon>
        <taxon>Basidiomycota</taxon>
        <taxon>Pucciniomycotina</taxon>
        <taxon>Pucciniomycetes</taxon>
        <taxon>Pucciniales</taxon>
        <taxon>Sphaerophragmiaceae</taxon>
        <taxon>Austropuccinia</taxon>
    </lineage>
</organism>
<dbReference type="OrthoDB" id="2506710at2759"/>
<dbReference type="EMBL" id="AVOT02000237">
    <property type="protein sequence ID" value="MBW0461876.1"/>
    <property type="molecule type" value="Genomic_DNA"/>
</dbReference>
<protein>
    <submittedName>
        <fullName evidence="1">Uncharacterized protein</fullName>
    </submittedName>
</protein>
<accession>A0A9Q3GCJ7</accession>
<evidence type="ECO:0000313" key="2">
    <source>
        <dbReference type="Proteomes" id="UP000765509"/>
    </source>
</evidence>
<keyword evidence="2" id="KW-1185">Reference proteome</keyword>
<gene>
    <name evidence="1" type="ORF">O181_001591</name>
</gene>
<comment type="caution">
    <text evidence="1">The sequence shown here is derived from an EMBL/GenBank/DDBJ whole genome shotgun (WGS) entry which is preliminary data.</text>
</comment>
<dbReference type="AlphaFoldDB" id="A0A9Q3GCJ7"/>
<dbReference type="Proteomes" id="UP000765509">
    <property type="component" value="Unassembled WGS sequence"/>
</dbReference>
<proteinExistence type="predicted"/>
<sequence length="133" mass="15736">MQKEKLELKEDIKSIMNNISLENELPRQSTLILDRNVLNLNSNDFNHHKISINAELETTFNLKEIPRLEEWSTFIGEVEYNNMEFIKTIDMFKEDLPIPDEIISAILHSLFNKLAKKLYFKMIQDNGKHTCPW</sequence>
<evidence type="ECO:0000313" key="1">
    <source>
        <dbReference type="EMBL" id="MBW0461876.1"/>
    </source>
</evidence>
<reference evidence="1" key="1">
    <citation type="submission" date="2021-03" db="EMBL/GenBank/DDBJ databases">
        <title>Draft genome sequence of rust myrtle Austropuccinia psidii MF-1, a brazilian biotype.</title>
        <authorList>
            <person name="Quecine M.C."/>
            <person name="Pachon D.M.R."/>
            <person name="Bonatelli M.L."/>
            <person name="Correr F.H."/>
            <person name="Franceschini L.M."/>
            <person name="Leite T.F."/>
            <person name="Margarido G.R.A."/>
            <person name="Almeida C.A."/>
            <person name="Ferrarezi J.A."/>
            <person name="Labate C.A."/>
        </authorList>
    </citation>
    <scope>NUCLEOTIDE SEQUENCE</scope>
    <source>
        <strain evidence="1">MF-1</strain>
    </source>
</reference>
<name>A0A9Q3GCJ7_9BASI</name>